<dbReference type="Proteomes" id="UP000607653">
    <property type="component" value="Unassembled WGS sequence"/>
</dbReference>
<sequence>MERNMAITSDGLFRAVLVKSCREDF</sequence>
<protein>
    <submittedName>
        <fullName evidence="1">Uncharacterized protein</fullName>
    </submittedName>
</protein>
<proteinExistence type="predicted"/>
<organism evidence="1 2">
    <name type="scientific">Nelumbo nucifera</name>
    <name type="common">Sacred lotus</name>
    <dbReference type="NCBI Taxonomy" id="4432"/>
    <lineage>
        <taxon>Eukaryota</taxon>
        <taxon>Viridiplantae</taxon>
        <taxon>Streptophyta</taxon>
        <taxon>Embryophyta</taxon>
        <taxon>Tracheophyta</taxon>
        <taxon>Spermatophyta</taxon>
        <taxon>Magnoliopsida</taxon>
        <taxon>Proteales</taxon>
        <taxon>Nelumbonaceae</taxon>
        <taxon>Nelumbo</taxon>
    </lineage>
</organism>
<reference evidence="1 2" key="1">
    <citation type="journal article" date="2020" name="Mol. Biol. Evol.">
        <title>Distinct Expression and Methylation Patterns for Genes with Different Fates following a Single Whole-Genome Duplication in Flowering Plants.</title>
        <authorList>
            <person name="Shi T."/>
            <person name="Rahmani R.S."/>
            <person name="Gugger P.F."/>
            <person name="Wang M."/>
            <person name="Li H."/>
            <person name="Zhang Y."/>
            <person name="Li Z."/>
            <person name="Wang Q."/>
            <person name="Van de Peer Y."/>
            <person name="Marchal K."/>
            <person name="Chen J."/>
        </authorList>
    </citation>
    <scope>NUCLEOTIDE SEQUENCE [LARGE SCALE GENOMIC DNA]</scope>
    <source>
        <tissue evidence="1">Leaf</tissue>
    </source>
</reference>
<keyword evidence="2" id="KW-1185">Reference proteome</keyword>
<gene>
    <name evidence="1" type="ORF">HUJ06_022121</name>
</gene>
<dbReference type="AlphaFoldDB" id="A0A822XK26"/>
<comment type="caution">
    <text evidence="1">The sequence shown here is derived from an EMBL/GenBank/DDBJ whole genome shotgun (WGS) entry which is preliminary data.</text>
</comment>
<name>A0A822XK26_NELNU</name>
<dbReference type="EMBL" id="DUZY01000001">
    <property type="protein sequence ID" value="DAD20657.1"/>
    <property type="molecule type" value="Genomic_DNA"/>
</dbReference>
<evidence type="ECO:0000313" key="2">
    <source>
        <dbReference type="Proteomes" id="UP000607653"/>
    </source>
</evidence>
<evidence type="ECO:0000313" key="1">
    <source>
        <dbReference type="EMBL" id="DAD20657.1"/>
    </source>
</evidence>
<accession>A0A822XK26</accession>